<evidence type="ECO:0000313" key="1">
    <source>
        <dbReference type="EMBL" id="KAI4353225.1"/>
    </source>
</evidence>
<proteinExistence type="predicted"/>
<sequence length="106" mass="11932">MARQGSSSSSSSSFSYKWTYDVFLSFRGKDTRTGFTGNLYNALCQRGIHTFIDDAQLRRGEEITPSLVKAIEESRIAIVVFSENYASSRFCLEELVKIIDCIKAIT</sequence>
<reference evidence="1 2" key="1">
    <citation type="journal article" date="2022" name="DNA Res.">
        <title>Chromosomal-level genome assembly of the orchid tree Bauhinia variegata (Leguminosae; Cercidoideae) supports the allotetraploid origin hypothesis of Bauhinia.</title>
        <authorList>
            <person name="Zhong Y."/>
            <person name="Chen Y."/>
            <person name="Zheng D."/>
            <person name="Pang J."/>
            <person name="Liu Y."/>
            <person name="Luo S."/>
            <person name="Meng S."/>
            <person name="Qian L."/>
            <person name="Wei D."/>
            <person name="Dai S."/>
            <person name="Zhou R."/>
        </authorList>
    </citation>
    <scope>NUCLEOTIDE SEQUENCE [LARGE SCALE GENOMIC DNA]</scope>
    <source>
        <strain evidence="1">BV-YZ2020</strain>
    </source>
</reference>
<keyword evidence="2" id="KW-1185">Reference proteome</keyword>
<organism evidence="1 2">
    <name type="scientific">Bauhinia variegata</name>
    <name type="common">Purple orchid tree</name>
    <name type="synonym">Phanera variegata</name>
    <dbReference type="NCBI Taxonomy" id="167791"/>
    <lineage>
        <taxon>Eukaryota</taxon>
        <taxon>Viridiplantae</taxon>
        <taxon>Streptophyta</taxon>
        <taxon>Embryophyta</taxon>
        <taxon>Tracheophyta</taxon>
        <taxon>Spermatophyta</taxon>
        <taxon>Magnoliopsida</taxon>
        <taxon>eudicotyledons</taxon>
        <taxon>Gunneridae</taxon>
        <taxon>Pentapetalae</taxon>
        <taxon>rosids</taxon>
        <taxon>fabids</taxon>
        <taxon>Fabales</taxon>
        <taxon>Fabaceae</taxon>
        <taxon>Cercidoideae</taxon>
        <taxon>Cercideae</taxon>
        <taxon>Bauhiniinae</taxon>
        <taxon>Bauhinia</taxon>
    </lineage>
</organism>
<dbReference type="Proteomes" id="UP000828941">
    <property type="component" value="Chromosome 2"/>
</dbReference>
<comment type="caution">
    <text evidence="1">The sequence shown here is derived from an EMBL/GenBank/DDBJ whole genome shotgun (WGS) entry which is preliminary data.</text>
</comment>
<accession>A0ACB9Q2X4</accession>
<dbReference type="EMBL" id="CM039427">
    <property type="protein sequence ID" value="KAI4353225.1"/>
    <property type="molecule type" value="Genomic_DNA"/>
</dbReference>
<gene>
    <name evidence="1" type="ORF">L6164_002191</name>
</gene>
<name>A0ACB9Q2X4_BAUVA</name>
<evidence type="ECO:0000313" key="2">
    <source>
        <dbReference type="Proteomes" id="UP000828941"/>
    </source>
</evidence>
<protein>
    <submittedName>
        <fullName evidence="1">Uncharacterized protein</fullName>
    </submittedName>
</protein>